<feature type="signal peptide" evidence="2">
    <location>
        <begin position="1"/>
        <end position="20"/>
    </location>
</feature>
<feature type="region of interest" description="Disordered" evidence="1">
    <location>
        <begin position="92"/>
        <end position="116"/>
    </location>
</feature>
<reference evidence="3" key="1">
    <citation type="journal article" date="2014" name="Int. J. Syst. Evol. Microbiol.">
        <title>Complete genome sequence of Corynebacterium casei LMG S-19264T (=DSM 44701T), isolated from a smear-ripened cheese.</title>
        <authorList>
            <consortium name="US DOE Joint Genome Institute (JGI-PGF)"/>
            <person name="Walter F."/>
            <person name="Albersmeier A."/>
            <person name="Kalinowski J."/>
            <person name="Ruckert C."/>
        </authorList>
    </citation>
    <scope>NUCLEOTIDE SEQUENCE</scope>
    <source>
        <strain evidence="3">JCM 4125</strain>
    </source>
</reference>
<feature type="region of interest" description="Disordered" evidence="1">
    <location>
        <begin position="160"/>
        <end position="200"/>
    </location>
</feature>
<proteinExistence type="predicted"/>
<sequence length="200" mass="20820">MIRMPRALPAMLFLPALVVACGTEKAGADPAELGSRARALGIAPELVYATEAPGYSLARQSVGVYGDDGFSAVYVSQKEGRQLQLTVDRGTMTADSCPDQPVGDSSGASTTCVRDGDSWYRSTGERREYAVPKEGFVIRLSGKGLPRDVLRAAARQLHRPSADELDALLPPAPAGGGPVERGDLPPVGDGAPDNDVDAGG</sequence>
<evidence type="ECO:0000256" key="2">
    <source>
        <dbReference type="SAM" id="SignalP"/>
    </source>
</evidence>
<name>A0A918M0E9_9ACTN</name>
<dbReference type="AlphaFoldDB" id="A0A918M0E9"/>
<evidence type="ECO:0000313" key="4">
    <source>
        <dbReference type="Proteomes" id="UP000646776"/>
    </source>
</evidence>
<organism evidence="3 4">
    <name type="scientific">Streptomyces phaeofaciens</name>
    <dbReference type="NCBI Taxonomy" id="68254"/>
    <lineage>
        <taxon>Bacteria</taxon>
        <taxon>Bacillati</taxon>
        <taxon>Actinomycetota</taxon>
        <taxon>Actinomycetes</taxon>
        <taxon>Kitasatosporales</taxon>
        <taxon>Streptomycetaceae</taxon>
        <taxon>Streptomyces</taxon>
    </lineage>
</organism>
<keyword evidence="2" id="KW-0732">Signal</keyword>
<dbReference type="EMBL" id="BMSA01000030">
    <property type="protein sequence ID" value="GGT85039.1"/>
    <property type="molecule type" value="Genomic_DNA"/>
</dbReference>
<dbReference type="PROSITE" id="PS51257">
    <property type="entry name" value="PROKAR_LIPOPROTEIN"/>
    <property type="match status" value="1"/>
</dbReference>
<feature type="chain" id="PRO_5038735362" evidence="2">
    <location>
        <begin position="21"/>
        <end position="200"/>
    </location>
</feature>
<evidence type="ECO:0000256" key="1">
    <source>
        <dbReference type="SAM" id="MobiDB-lite"/>
    </source>
</evidence>
<protein>
    <submittedName>
        <fullName evidence="3">Membrane protein</fullName>
    </submittedName>
</protein>
<accession>A0A918M0E9</accession>
<comment type="caution">
    <text evidence="3">The sequence shown here is derived from an EMBL/GenBank/DDBJ whole genome shotgun (WGS) entry which is preliminary data.</text>
</comment>
<evidence type="ECO:0000313" key="3">
    <source>
        <dbReference type="EMBL" id="GGT85039.1"/>
    </source>
</evidence>
<keyword evidence="4" id="KW-1185">Reference proteome</keyword>
<reference evidence="3" key="2">
    <citation type="submission" date="2020-09" db="EMBL/GenBank/DDBJ databases">
        <authorList>
            <person name="Sun Q."/>
            <person name="Ohkuma M."/>
        </authorList>
    </citation>
    <scope>NUCLEOTIDE SEQUENCE</scope>
    <source>
        <strain evidence="3">JCM 4125</strain>
    </source>
</reference>
<dbReference type="Proteomes" id="UP000646776">
    <property type="component" value="Unassembled WGS sequence"/>
</dbReference>
<dbReference type="RefSeq" id="WP_189717044.1">
    <property type="nucleotide sequence ID" value="NZ_BMSA01000030.1"/>
</dbReference>
<gene>
    <name evidence="3" type="ORF">GCM10010226_74630</name>
</gene>